<name>A0A9P5VPE0_9FUNG</name>
<evidence type="ECO:0000256" key="2">
    <source>
        <dbReference type="ARBA" id="ARBA00023242"/>
    </source>
</evidence>
<protein>
    <recommendedName>
        <fullName evidence="7">Cleavage/polyadenylation specificity factor A subunit N-terminal domain-containing protein</fullName>
    </recommendedName>
</protein>
<sequence length="1197" mass="130884">MLIQGTYLALHRLNIEDTDHDTQPAGSLELVHEQPVFGTIKDIKSLAFRFEDEEDKGKGKAKDGDKRAVRSDVPHLGYLPKDASPTVLVVTSDSGLLSFVTFHGHKDGLGESGYFHILKEVEIAEPGLDYAEVGAQLAIDPSRIRAAEPYQIGRPSQNTQISEIDINGTILGMEFLSPDSTDEDDNAILAVLFHNKETSAYHIATFCIDLKTILTGPMSIKVGTSQLGTNPLGSVLHIKALPNFPCSLVYIDEEKITLVTVENSSPLSTKGRTTHMHHTSLSLLKRELEGDDNIPGGSTYPLISACDTPPQSPFPTNAQALYLGSDTGELYRVNINNAPYTMNFEMVSGERPVGKVMQVVARQQFAAMSQDRDDDDDDDMDPPEEIVLNTDFLLYAGEQGDGGLLAIKEEETHIDLFAITHLQNCAPTLDFCMREPSMPGRDTLYVCTGMRNQGAIQKIRSGISVESSGSSGNQFFAGATGLWGIKTQAAEEFDTFLVVSFIQSTKVMQSGEDGLEDVSGSCGLDLNVATLAAGRLSNGMLFQVHRSGVVVANPSTGIRYEMSSNEAIFTLAHWVKDSTLILAQNIGGVSSLLLVEFKGSSAQIEDQASTEFQVLARKTLSAEPTTFHCWQEMHSGSDSISYYCSIGTLEPSVLVFHILGNTIHDVYSESLASTEESPDQHVVAEFRLKSGEAVYSLTEWKIPRSGKSDAVYICVGTGQFSPTGSELSAAAPKTGRLVVLSIKQSKKQDRRNRKFELDLRWAMAMSAPVFAISPFMDMKLLISSGPMLKLLALDLEKKTLVERAAYRERWPIFQISTQGSMICTGSRRESISFYEYRVMQNSDPHVEKIVFLKSAPSARMVSDCLAVSPEFAVGADLSGGVFGVGYSKDDPNCQHSLVDRFSFHVGEVAHKIRLAKTWPAEERSLSGISLSQQADENGGVFNMSQGTHATTATSLVSLSFSSSSQLGGVSASCLWIVHPWASSDILAAAPSFKKKALTIEDTTTTAMAIDHVPFTTTSTHPELLSQQQPRPLPSTQALVASTVTGGLIGFWRLDPDIFQILHTLQESLQKNDDCRPVLGNQHSRYRSLSSPAHATVDGDLLARFLALSHGQQIGAVERPVGLTRLVDEWIESRGLSRGLAEFSCSSKHDYEQQDKLQQRPVHGFLAVVPKTKVEDVCRSVHVIVFILKYLQKLDWHQ</sequence>
<dbReference type="Gene3D" id="2.130.10.10">
    <property type="entry name" value="YVTN repeat-like/Quinoprotein amine dehydrogenase"/>
    <property type="match status" value="2"/>
</dbReference>
<dbReference type="PANTHER" id="PTHR10644">
    <property type="entry name" value="DNA REPAIR/RNA PROCESSING CPSF FAMILY"/>
    <property type="match status" value="1"/>
</dbReference>
<accession>A0A9P5VPE0</accession>
<dbReference type="Proteomes" id="UP000696485">
    <property type="component" value="Unassembled WGS sequence"/>
</dbReference>
<dbReference type="Pfam" id="PF03178">
    <property type="entry name" value="CPSF_A"/>
    <property type="match status" value="1"/>
</dbReference>
<evidence type="ECO:0000256" key="1">
    <source>
        <dbReference type="ARBA" id="ARBA00004123"/>
    </source>
</evidence>
<evidence type="ECO:0000259" key="3">
    <source>
        <dbReference type="Pfam" id="PF03178"/>
    </source>
</evidence>
<evidence type="ECO:0000259" key="4">
    <source>
        <dbReference type="Pfam" id="PF10433"/>
    </source>
</evidence>
<dbReference type="InterPro" id="IPR018846">
    <property type="entry name" value="Beta-prop_RSE1/DDB1/CPSF1_1st"/>
</dbReference>
<dbReference type="AlphaFoldDB" id="A0A9P5VPE0"/>
<dbReference type="InterPro" id="IPR004871">
    <property type="entry name" value="RSE1/DDB1/CPSF1_C"/>
</dbReference>
<dbReference type="InterPro" id="IPR050358">
    <property type="entry name" value="RSE1/DDB1/CFT1"/>
</dbReference>
<reference evidence="5" key="1">
    <citation type="journal article" date="2020" name="Fungal Divers.">
        <title>Resolving the Mortierellaceae phylogeny through synthesis of multi-gene phylogenetics and phylogenomics.</title>
        <authorList>
            <person name="Vandepol N."/>
            <person name="Liber J."/>
            <person name="Desiro A."/>
            <person name="Na H."/>
            <person name="Kennedy M."/>
            <person name="Barry K."/>
            <person name="Grigoriev I.V."/>
            <person name="Miller A.N."/>
            <person name="O'Donnell K."/>
            <person name="Stajich J.E."/>
            <person name="Bonito G."/>
        </authorList>
    </citation>
    <scope>NUCLEOTIDE SEQUENCE</scope>
    <source>
        <strain evidence="5">NVP1</strain>
    </source>
</reference>
<comment type="caution">
    <text evidence="5">The sequence shown here is derived from an EMBL/GenBank/DDBJ whole genome shotgun (WGS) entry which is preliminary data.</text>
</comment>
<dbReference type="EMBL" id="JAAAUY010000105">
    <property type="protein sequence ID" value="KAF9335326.1"/>
    <property type="molecule type" value="Genomic_DNA"/>
</dbReference>
<organism evidence="5 6">
    <name type="scientific">Podila minutissima</name>
    <dbReference type="NCBI Taxonomy" id="64525"/>
    <lineage>
        <taxon>Eukaryota</taxon>
        <taxon>Fungi</taxon>
        <taxon>Fungi incertae sedis</taxon>
        <taxon>Mucoromycota</taxon>
        <taxon>Mortierellomycotina</taxon>
        <taxon>Mortierellomycetes</taxon>
        <taxon>Mortierellales</taxon>
        <taxon>Mortierellaceae</taxon>
        <taxon>Podila</taxon>
    </lineage>
</organism>
<keyword evidence="6" id="KW-1185">Reference proteome</keyword>
<feature type="domain" description="RSE1/DDB1/CPSF1 first beta-propeller" evidence="4">
    <location>
        <begin position="21"/>
        <end position="411"/>
    </location>
</feature>
<keyword evidence="2" id="KW-0539">Nucleus</keyword>
<comment type="subcellular location">
    <subcellularLocation>
        <location evidence="1">Nucleus</location>
    </subcellularLocation>
</comment>
<evidence type="ECO:0008006" key="7">
    <source>
        <dbReference type="Google" id="ProtNLM"/>
    </source>
</evidence>
<gene>
    <name evidence="5" type="ORF">BG006_000327</name>
</gene>
<evidence type="ECO:0000313" key="6">
    <source>
        <dbReference type="Proteomes" id="UP000696485"/>
    </source>
</evidence>
<evidence type="ECO:0000313" key="5">
    <source>
        <dbReference type="EMBL" id="KAF9335326.1"/>
    </source>
</evidence>
<proteinExistence type="predicted"/>
<feature type="domain" description="RSE1/DDB1/CPSF1 C-terminal" evidence="3">
    <location>
        <begin position="680"/>
        <end position="923"/>
    </location>
</feature>
<dbReference type="Pfam" id="PF10433">
    <property type="entry name" value="Beta-prop_RSE1_1st"/>
    <property type="match status" value="1"/>
</dbReference>
<dbReference type="InterPro" id="IPR015943">
    <property type="entry name" value="WD40/YVTN_repeat-like_dom_sf"/>
</dbReference>